<dbReference type="EMBL" id="WLUB01000056">
    <property type="protein sequence ID" value="MTC36421.1"/>
    <property type="molecule type" value="Genomic_DNA"/>
</dbReference>
<gene>
    <name evidence="1" type="ORF">GKR67_17735</name>
</gene>
<evidence type="ECO:0000313" key="1">
    <source>
        <dbReference type="EMBL" id="MTC36421.1"/>
    </source>
</evidence>
<accession>A0AAW9VFU4</accession>
<dbReference type="AlphaFoldDB" id="A0AAW9VFU4"/>
<protein>
    <submittedName>
        <fullName evidence="1">Uncharacterized protein</fullName>
    </submittedName>
</protein>
<evidence type="ECO:0000313" key="2">
    <source>
        <dbReference type="Proteomes" id="UP000449944"/>
    </source>
</evidence>
<proteinExistence type="predicted"/>
<sequence length="752" mass="84014">MSNPKNQTSSKTNCGTGSTDAFSTCGPVLYYHPNTHELIEVSDDELERESQYLCDLVIKKRVLQFKIDELNDKYPLALRERNPHNYQQELLKLYQNYDIASEELNAVIDKLKKIQEDESGEEIPTTSLNSHSQGFDNSILELIQLKKGGGYKYSYIRSNKLGERHIIHKLGKEDIKSETSSLIKIEKVKNNETNEEIEVKRIDTQKLKEQLSEIAPALKYQLFEIKDKNYNIFEDFKDDDNWIGGLYHWAENINESLDKTPPYRGKYASFDKKAQLMRFSYGGSGDLELTKGNVGEESNPKVSGKVSLYANLALAEAKTEGKIHLPCRQGIHIRYPKRGSDELALMGALRFDLILSLSGHAGASVGLQGSVNISQNGIMGIPTKTGVDKPTDLNEIKGVDITKQANNLGTVAQGEIFVGIKVGAKIAGSLLWRNPEKSTEDNDGFSSLGELSAGIEGLLGAGASGTFALTYFNGKIIATVQGGLCWGAGAKGSTSFEISMDSIMSDFMPCFGYMLKNMDYEKLITMIKPEHFYAICSLPLLIGMEVSSIALREINQIKDELFVSWENMNNRVALMNTIIKTQGEFLKYCPPETKGAAIAALLEHTFWDDYFSPDSHKQISGEAMAIFSQRKRAILHILRWAQSQRDFNNILQHASLIPSETKNSIAMNKLHISAFMLMGEKAIPIPNHALSKKVAPWIPTPMITPSHYAEIFSQIEQRLPDSSLAKIYVNEPYQEFVTAAMIESQSDIFFTK</sequence>
<name>A0AAW9VFU4_9GAMM</name>
<comment type="caution">
    <text evidence="1">The sequence shown here is derived from an EMBL/GenBank/DDBJ whole genome shotgun (WGS) entry which is preliminary data.</text>
</comment>
<reference evidence="1 2" key="1">
    <citation type="submission" date="2019-10" db="EMBL/GenBank/DDBJ databases">
        <title>Comparative genomic analysis of Providencia.</title>
        <authorList>
            <person name="Yuan C."/>
            <person name="Wei Y."/>
            <person name="Yin Z."/>
        </authorList>
    </citation>
    <scope>NUCLEOTIDE SEQUENCE [LARGE SCALE GENOMIC DNA]</scope>
    <source>
        <strain evidence="2">wls1934</strain>
    </source>
</reference>
<dbReference type="Proteomes" id="UP000449944">
    <property type="component" value="Unassembled WGS sequence"/>
</dbReference>
<organism evidence="1 2">
    <name type="scientific">Providencia alcalifaciens</name>
    <dbReference type="NCBI Taxonomy" id="126385"/>
    <lineage>
        <taxon>Bacteria</taxon>
        <taxon>Pseudomonadati</taxon>
        <taxon>Pseudomonadota</taxon>
        <taxon>Gammaproteobacteria</taxon>
        <taxon>Enterobacterales</taxon>
        <taxon>Morganellaceae</taxon>
        <taxon>Providencia</taxon>
    </lineage>
</organism>